<protein>
    <submittedName>
        <fullName evidence="15">TonB-dependent receptor</fullName>
    </submittedName>
</protein>
<keyword evidence="9 10" id="KW-0998">Cell outer membrane</keyword>
<reference evidence="15 16" key="1">
    <citation type="submission" date="2023-09" db="EMBL/GenBank/DDBJ databases">
        <title>Novel taxa isolated from Blanes Bay.</title>
        <authorList>
            <person name="Rey-Velasco X."/>
            <person name="Lucena T."/>
        </authorList>
    </citation>
    <scope>NUCLEOTIDE SEQUENCE [LARGE SCALE GENOMIC DNA]</scope>
    <source>
        <strain evidence="15 16">S334</strain>
    </source>
</reference>
<sequence length="934" mass="101981">MRAALLIPLLLVGNFLFSQTTVNGNVVDQDEQPVPGANIVIEGKAIGTTTDFDGNFILETSEVPPFVLKVTSIGYSDATEEVTETGATLTIVLNETQTFLDEVVISASRTPERIFESPVSVERFGLKEIKSTSSESFYSGLQNLKGVDVNTSSLTFQSVNTRGFAAFSNNRFMQLVDGMDNSAPGLNFVLGNLVGMSELEVQSVEILPGASSALYGAGAFNGILFMTSKDPWNYQGISTYLKGGATSQDAAGTNAYYDFGIRVAHAFSEKFAAKANFSILKGEDWHANSTLDLENPGRTRSHPAYDGLNVYGDEVSTVLNFDDIAGLPSGTIGSATVSRTGYDEASLVDYEAESVKFDGAVHYRPFEDDFEMVYQARVGRGNTIYQGANRYNIQDFIMQQHKLEIRNDNFFLRGYLTAENSGNSYDTRFTAINVNRRWKRDAPNPDNPAEPSWFGDYARAFIGAKLGIGTGNQLDDETAHALARDAADTGRLIPGTPAFENALAKVTADGDLTTGSRFIDNTKVRHIDANYNFTHLTGDFAEIQVGGSFREYVLNSNGTIFTDIDKPIVYGEYGAYAQLQKKLLDERLKFTGSVRYDKNEFFDGFLSPRASLVYTVGEQRNHNIRASVQQGFRNPTTQDLFIGLNAGRAILVGSAPNNLDRYTSPALSLSTDGQGITGQSTVVISGREAYENAFSLNSVEAGNPTAVNTDLVKPEEVTAYEVGYRSQMGKIAIDLSGYYNNYENFISNTTVVVPYYGDAALTETIPGTNIPLALAALENGDFQPFQTYTNSLADISSYGATLGVDAKILGDFDIGGSYTYAKLDFDQAAFPDFRTNFNTPEHKFKASFGNTELFDNFGFNINYRWSDTYFWQSTFGDGDIAAYSVLDAQINYAVPSIKSVFKLGGSNILGEEYFSAIGTGAVGALYYLSWTINP</sequence>
<dbReference type="InterPro" id="IPR000531">
    <property type="entry name" value="Beta-barrel_TonB"/>
</dbReference>
<dbReference type="InterPro" id="IPR008969">
    <property type="entry name" value="CarboxyPept-like_regulatory"/>
</dbReference>
<keyword evidence="8 15" id="KW-0675">Receptor</keyword>
<organism evidence="15 16">
    <name type="scientific">Pricia mediterranea</name>
    <dbReference type="NCBI Taxonomy" id="3076079"/>
    <lineage>
        <taxon>Bacteria</taxon>
        <taxon>Pseudomonadati</taxon>
        <taxon>Bacteroidota</taxon>
        <taxon>Flavobacteriia</taxon>
        <taxon>Flavobacteriales</taxon>
        <taxon>Flavobacteriaceae</taxon>
        <taxon>Pricia</taxon>
    </lineage>
</organism>
<dbReference type="Pfam" id="PF00593">
    <property type="entry name" value="TonB_dep_Rec_b-barrel"/>
    <property type="match status" value="1"/>
</dbReference>
<dbReference type="SUPFAM" id="SSF49464">
    <property type="entry name" value="Carboxypeptidase regulatory domain-like"/>
    <property type="match status" value="1"/>
</dbReference>
<comment type="similarity">
    <text evidence="10 11">Belongs to the TonB-dependent receptor family.</text>
</comment>
<feature type="signal peptide" evidence="12">
    <location>
        <begin position="1"/>
        <end position="18"/>
    </location>
</feature>
<dbReference type="EMBL" id="JAVTTP010000001">
    <property type="protein sequence ID" value="MDT7829159.1"/>
    <property type="molecule type" value="Genomic_DNA"/>
</dbReference>
<evidence type="ECO:0000256" key="1">
    <source>
        <dbReference type="ARBA" id="ARBA00004571"/>
    </source>
</evidence>
<comment type="caution">
    <text evidence="15">The sequence shown here is derived from an EMBL/GenBank/DDBJ whole genome shotgun (WGS) entry which is preliminary data.</text>
</comment>
<evidence type="ECO:0000259" key="14">
    <source>
        <dbReference type="Pfam" id="PF07715"/>
    </source>
</evidence>
<accession>A0ABU3L605</accession>
<feature type="chain" id="PRO_5047062711" evidence="12">
    <location>
        <begin position="19"/>
        <end position="934"/>
    </location>
</feature>
<keyword evidence="16" id="KW-1185">Reference proteome</keyword>
<evidence type="ECO:0000256" key="6">
    <source>
        <dbReference type="ARBA" id="ARBA00023077"/>
    </source>
</evidence>
<feature type="domain" description="TonB-dependent receptor-like beta-barrel" evidence="13">
    <location>
        <begin position="418"/>
        <end position="907"/>
    </location>
</feature>
<keyword evidence="7 10" id="KW-0472">Membrane</keyword>
<keyword evidence="2 10" id="KW-0813">Transport</keyword>
<name>A0ABU3L605_9FLAO</name>
<dbReference type="Pfam" id="PF07715">
    <property type="entry name" value="Plug"/>
    <property type="match status" value="1"/>
</dbReference>
<evidence type="ECO:0000256" key="4">
    <source>
        <dbReference type="ARBA" id="ARBA00022692"/>
    </source>
</evidence>
<evidence type="ECO:0000256" key="2">
    <source>
        <dbReference type="ARBA" id="ARBA00022448"/>
    </source>
</evidence>
<evidence type="ECO:0000256" key="5">
    <source>
        <dbReference type="ARBA" id="ARBA00022729"/>
    </source>
</evidence>
<keyword evidence="6 11" id="KW-0798">TonB box</keyword>
<dbReference type="Gene3D" id="2.170.130.10">
    <property type="entry name" value="TonB-dependent receptor, plug domain"/>
    <property type="match status" value="1"/>
</dbReference>
<dbReference type="InterPro" id="IPR012910">
    <property type="entry name" value="Plug_dom"/>
</dbReference>
<evidence type="ECO:0000313" key="16">
    <source>
        <dbReference type="Proteomes" id="UP001250656"/>
    </source>
</evidence>
<dbReference type="PROSITE" id="PS52016">
    <property type="entry name" value="TONB_DEPENDENT_REC_3"/>
    <property type="match status" value="1"/>
</dbReference>
<evidence type="ECO:0000256" key="3">
    <source>
        <dbReference type="ARBA" id="ARBA00022452"/>
    </source>
</evidence>
<dbReference type="InterPro" id="IPR039426">
    <property type="entry name" value="TonB-dep_rcpt-like"/>
</dbReference>
<dbReference type="Proteomes" id="UP001250656">
    <property type="component" value="Unassembled WGS sequence"/>
</dbReference>
<proteinExistence type="inferred from homology"/>
<dbReference type="Pfam" id="PF13715">
    <property type="entry name" value="CarbopepD_reg_2"/>
    <property type="match status" value="1"/>
</dbReference>
<evidence type="ECO:0000259" key="13">
    <source>
        <dbReference type="Pfam" id="PF00593"/>
    </source>
</evidence>
<dbReference type="PANTHER" id="PTHR30069:SF29">
    <property type="entry name" value="HEMOGLOBIN AND HEMOGLOBIN-HAPTOGLOBIN-BINDING PROTEIN 1-RELATED"/>
    <property type="match status" value="1"/>
</dbReference>
<evidence type="ECO:0000256" key="10">
    <source>
        <dbReference type="PROSITE-ProRule" id="PRU01360"/>
    </source>
</evidence>
<dbReference type="PANTHER" id="PTHR30069">
    <property type="entry name" value="TONB-DEPENDENT OUTER MEMBRANE RECEPTOR"/>
    <property type="match status" value="1"/>
</dbReference>
<gene>
    <name evidence="15" type="ORF">RQM65_10825</name>
</gene>
<comment type="subcellular location">
    <subcellularLocation>
        <location evidence="1 10">Cell outer membrane</location>
        <topology evidence="1 10">Multi-pass membrane protein</topology>
    </subcellularLocation>
</comment>
<evidence type="ECO:0000256" key="9">
    <source>
        <dbReference type="ARBA" id="ARBA00023237"/>
    </source>
</evidence>
<dbReference type="Gene3D" id="2.40.170.20">
    <property type="entry name" value="TonB-dependent receptor, beta-barrel domain"/>
    <property type="match status" value="1"/>
</dbReference>
<keyword evidence="4 10" id="KW-0812">Transmembrane</keyword>
<feature type="domain" description="TonB-dependent receptor plug" evidence="14">
    <location>
        <begin position="115"/>
        <end position="223"/>
    </location>
</feature>
<dbReference type="InterPro" id="IPR036942">
    <property type="entry name" value="Beta-barrel_TonB_sf"/>
</dbReference>
<dbReference type="InterPro" id="IPR037066">
    <property type="entry name" value="Plug_dom_sf"/>
</dbReference>
<keyword evidence="5 12" id="KW-0732">Signal</keyword>
<evidence type="ECO:0000256" key="11">
    <source>
        <dbReference type="RuleBase" id="RU003357"/>
    </source>
</evidence>
<dbReference type="RefSeq" id="WP_314014910.1">
    <property type="nucleotide sequence ID" value="NZ_JAVTTP010000001.1"/>
</dbReference>
<evidence type="ECO:0000256" key="12">
    <source>
        <dbReference type="SAM" id="SignalP"/>
    </source>
</evidence>
<evidence type="ECO:0000256" key="7">
    <source>
        <dbReference type="ARBA" id="ARBA00023136"/>
    </source>
</evidence>
<dbReference type="SUPFAM" id="SSF56935">
    <property type="entry name" value="Porins"/>
    <property type="match status" value="1"/>
</dbReference>
<keyword evidence="3 10" id="KW-1134">Transmembrane beta strand</keyword>
<evidence type="ECO:0000313" key="15">
    <source>
        <dbReference type="EMBL" id="MDT7829159.1"/>
    </source>
</evidence>
<evidence type="ECO:0000256" key="8">
    <source>
        <dbReference type="ARBA" id="ARBA00023170"/>
    </source>
</evidence>
<dbReference type="Gene3D" id="2.60.40.1120">
    <property type="entry name" value="Carboxypeptidase-like, regulatory domain"/>
    <property type="match status" value="1"/>
</dbReference>